<evidence type="ECO:0000313" key="3">
    <source>
        <dbReference type="EMBL" id="TMS35071.1"/>
    </source>
</evidence>
<feature type="signal peptide" evidence="2">
    <location>
        <begin position="1"/>
        <end position="22"/>
    </location>
</feature>
<evidence type="ECO:0000256" key="2">
    <source>
        <dbReference type="SAM" id="SignalP"/>
    </source>
</evidence>
<name>A0A4U8UQ28_STECR</name>
<keyword evidence="2" id="KW-0732">Signal</keyword>
<organism evidence="3 4">
    <name type="scientific">Steinernema carpocapsae</name>
    <name type="common">Entomopathogenic nematode</name>
    <dbReference type="NCBI Taxonomy" id="34508"/>
    <lineage>
        <taxon>Eukaryota</taxon>
        <taxon>Metazoa</taxon>
        <taxon>Ecdysozoa</taxon>
        <taxon>Nematoda</taxon>
        <taxon>Chromadorea</taxon>
        <taxon>Rhabditida</taxon>
        <taxon>Tylenchina</taxon>
        <taxon>Panagrolaimomorpha</taxon>
        <taxon>Strongyloidoidea</taxon>
        <taxon>Steinernematidae</taxon>
        <taxon>Steinernema</taxon>
    </lineage>
</organism>
<comment type="caution">
    <text evidence="3">The sequence shown here is derived from an EMBL/GenBank/DDBJ whole genome shotgun (WGS) entry which is preliminary data.</text>
</comment>
<proteinExistence type="predicted"/>
<keyword evidence="1" id="KW-0812">Transmembrane</keyword>
<sequence>MCRTKRELLLLVLAYCCGSVEVNVTQKPGNKSDDRAKNRLRSSAVLFFSTTAIALNWLTVSAQLLAPPRWSLGNEHAHQKNDDPRRQTDSRSICFRTCTGLPSDHPFVLSSSSPLACSPRKRFG</sequence>
<dbReference type="Proteomes" id="UP000298663">
    <property type="component" value="Chromosome X"/>
</dbReference>
<keyword evidence="1" id="KW-0472">Membrane</keyword>
<dbReference type="EMBL" id="CM016762">
    <property type="protein sequence ID" value="TMS35071.1"/>
    <property type="molecule type" value="Genomic_DNA"/>
</dbReference>
<feature type="chain" id="PRO_5020356524" description="Secreted protein" evidence="2">
    <location>
        <begin position="23"/>
        <end position="124"/>
    </location>
</feature>
<reference evidence="3 4" key="2">
    <citation type="journal article" date="2019" name="G3 (Bethesda)">
        <title>Hybrid Assembly of the Genome of the Entomopathogenic Nematode Steinernema carpocapsae Identifies the X-Chromosome.</title>
        <authorList>
            <person name="Serra L."/>
            <person name="Macchietto M."/>
            <person name="Macias-Munoz A."/>
            <person name="McGill C.J."/>
            <person name="Rodriguez I.M."/>
            <person name="Rodriguez B."/>
            <person name="Murad R."/>
            <person name="Mortazavi A."/>
        </authorList>
    </citation>
    <scope>NUCLEOTIDE SEQUENCE [LARGE SCALE GENOMIC DNA]</scope>
    <source>
        <strain evidence="3 4">ALL</strain>
    </source>
</reference>
<accession>A0A4U8UQ28</accession>
<evidence type="ECO:0000313" key="4">
    <source>
        <dbReference type="Proteomes" id="UP000298663"/>
    </source>
</evidence>
<keyword evidence="1" id="KW-1133">Transmembrane helix</keyword>
<keyword evidence="4" id="KW-1185">Reference proteome</keyword>
<evidence type="ECO:0000256" key="1">
    <source>
        <dbReference type="SAM" id="Phobius"/>
    </source>
</evidence>
<dbReference type="AlphaFoldDB" id="A0A4U8UQ28"/>
<evidence type="ECO:0008006" key="5">
    <source>
        <dbReference type="Google" id="ProtNLM"/>
    </source>
</evidence>
<gene>
    <name evidence="3" type="ORF">L596_002545</name>
</gene>
<dbReference type="EMBL" id="AZBU02000001">
    <property type="protein sequence ID" value="TMS35071.1"/>
    <property type="molecule type" value="Genomic_DNA"/>
</dbReference>
<protein>
    <recommendedName>
        <fullName evidence="5">Secreted protein</fullName>
    </recommendedName>
</protein>
<feature type="transmembrane region" description="Helical" evidence="1">
    <location>
        <begin position="46"/>
        <end position="66"/>
    </location>
</feature>
<reference evidence="3 4" key="1">
    <citation type="journal article" date="2015" name="Genome Biol.">
        <title>Comparative genomics of Steinernema reveals deeply conserved gene regulatory networks.</title>
        <authorList>
            <person name="Dillman A.R."/>
            <person name="Macchietto M."/>
            <person name="Porter C.F."/>
            <person name="Rogers A."/>
            <person name="Williams B."/>
            <person name="Antoshechkin I."/>
            <person name="Lee M.M."/>
            <person name="Goodwin Z."/>
            <person name="Lu X."/>
            <person name="Lewis E.E."/>
            <person name="Goodrich-Blair H."/>
            <person name="Stock S.P."/>
            <person name="Adams B.J."/>
            <person name="Sternberg P.W."/>
            <person name="Mortazavi A."/>
        </authorList>
    </citation>
    <scope>NUCLEOTIDE SEQUENCE [LARGE SCALE GENOMIC DNA]</scope>
    <source>
        <strain evidence="3 4">ALL</strain>
    </source>
</reference>